<dbReference type="CDD" id="cd16651">
    <property type="entry name" value="SPL-RING_NSE2"/>
    <property type="match status" value="1"/>
</dbReference>
<evidence type="ECO:0000256" key="5">
    <source>
        <dbReference type="ARBA" id="ARBA00022723"/>
    </source>
</evidence>
<feature type="domain" description="SP-RING-type" evidence="10">
    <location>
        <begin position="70"/>
        <end position="132"/>
    </location>
</feature>
<keyword evidence="4" id="KW-0808">Transferase</keyword>
<keyword evidence="6 11" id="KW-0863">Zinc-finger</keyword>
<evidence type="ECO:0000256" key="7">
    <source>
        <dbReference type="ARBA" id="ARBA00022786"/>
    </source>
</evidence>
<keyword evidence="9" id="KW-0539">Nucleus</keyword>
<evidence type="ECO:0000256" key="6">
    <source>
        <dbReference type="ARBA" id="ARBA00022771"/>
    </source>
</evidence>
<evidence type="ECO:0000256" key="8">
    <source>
        <dbReference type="ARBA" id="ARBA00022833"/>
    </source>
</evidence>
<keyword evidence="8" id="KW-0862">Zinc</keyword>
<dbReference type="OrthoDB" id="26899at2759"/>
<comment type="pathway">
    <text evidence="2">Protein modification; protein sumoylation.</text>
</comment>
<dbReference type="InterPro" id="IPR013083">
    <property type="entry name" value="Znf_RING/FYVE/PHD"/>
</dbReference>
<comment type="subcellular location">
    <subcellularLocation>
        <location evidence="1">Nucleus</location>
    </subcellularLocation>
</comment>
<dbReference type="EMBL" id="KZ996274">
    <property type="protein sequence ID" value="RKO89130.1"/>
    <property type="molecule type" value="Genomic_DNA"/>
</dbReference>
<gene>
    <name evidence="11" type="ORF">BDK51DRAFT_33528</name>
</gene>
<evidence type="ECO:0000313" key="12">
    <source>
        <dbReference type="Proteomes" id="UP000269721"/>
    </source>
</evidence>
<accession>A0A4P9WDU2</accession>
<keyword evidence="12" id="KW-1185">Reference proteome</keyword>
<dbReference type="GO" id="GO:0000724">
    <property type="term" value="P:double-strand break repair via homologous recombination"/>
    <property type="evidence" value="ECO:0007669"/>
    <property type="project" value="InterPro"/>
</dbReference>
<dbReference type="InterPro" id="IPR026846">
    <property type="entry name" value="Nse2(Mms21)"/>
</dbReference>
<sequence length="174" mass="19662">TASISGDRFEGGIAAEFERRVVAARKRKGRGGEVDAAEREFEKKVWEARWPGKPFRGAGAAEEEVVEEEEDIVMGEARKAWKCPITQRPLEDPVTSFECEHSYSRAAIADWFKQQGQHKDGRSKAECPVAGCRLLIDFGKLKRDRDLEKEVARRLAEMEAAAQEEEFTMVDEDS</sequence>
<evidence type="ECO:0000256" key="3">
    <source>
        <dbReference type="ARBA" id="ARBA00008212"/>
    </source>
</evidence>
<feature type="non-terminal residue" evidence="11">
    <location>
        <position position="1"/>
    </location>
</feature>
<dbReference type="PANTHER" id="PTHR21330">
    <property type="entry name" value="E3 SUMO-PROTEIN LIGASE NSE2"/>
    <property type="match status" value="1"/>
</dbReference>
<dbReference type="PANTHER" id="PTHR21330:SF1">
    <property type="entry name" value="E3 SUMO-PROTEIN LIGASE NSE2"/>
    <property type="match status" value="1"/>
</dbReference>
<dbReference type="InterPro" id="IPR004181">
    <property type="entry name" value="Znf_MIZ"/>
</dbReference>
<keyword evidence="5" id="KW-0479">Metal-binding</keyword>
<evidence type="ECO:0000259" key="10">
    <source>
        <dbReference type="Pfam" id="PF11789"/>
    </source>
</evidence>
<dbReference type="GO" id="GO:0008270">
    <property type="term" value="F:zinc ion binding"/>
    <property type="evidence" value="ECO:0007669"/>
    <property type="project" value="UniProtKB-KW"/>
</dbReference>
<organism evidence="11 12">
    <name type="scientific">Blyttiomyces helicus</name>
    <dbReference type="NCBI Taxonomy" id="388810"/>
    <lineage>
        <taxon>Eukaryota</taxon>
        <taxon>Fungi</taxon>
        <taxon>Fungi incertae sedis</taxon>
        <taxon>Chytridiomycota</taxon>
        <taxon>Chytridiomycota incertae sedis</taxon>
        <taxon>Chytridiomycetes</taxon>
        <taxon>Chytridiomycetes incertae sedis</taxon>
        <taxon>Blyttiomyces</taxon>
    </lineage>
</organism>
<evidence type="ECO:0000256" key="1">
    <source>
        <dbReference type="ARBA" id="ARBA00004123"/>
    </source>
</evidence>
<keyword evidence="7" id="KW-0833">Ubl conjugation pathway</keyword>
<dbReference type="Proteomes" id="UP000269721">
    <property type="component" value="Unassembled WGS sequence"/>
</dbReference>
<dbReference type="Gene3D" id="3.30.40.10">
    <property type="entry name" value="Zinc/RING finger domain, C3HC4 (zinc finger)"/>
    <property type="match status" value="1"/>
</dbReference>
<protein>
    <submittedName>
        <fullName evidence="11">Zinc-finger of the MIZ type in Nse subunit-domain-containing protein</fullName>
    </submittedName>
</protein>
<dbReference type="GO" id="GO:0030915">
    <property type="term" value="C:Smc5-Smc6 complex"/>
    <property type="evidence" value="ECO:0007669"/>
    <property type="project" value="InterPro"/>
</dbReference>
<dbReference type="Pfam" id="PF11789">
    <property type="entry name" value="zf-Nse"/>
    <property type="match status" value="1"/>
</dbReference>
<dbReference type="GO" id="GO:0016925">
    <property type="term" value="P:protein sumoylation"/>
    <property type="evidence" value="ECO:0007669"/>
    <property type="project" value="UniProtKB-UniPathway"/>
</dbReference>
<evidence type="ECO:0000313" key="11">
    <source>
        <dbReference type="EMBL" id="RKO89130.1"/>
    </source>
</evidence>
<reference evidence="12" key="1">
    <citation type="journal article" date="2018" name="Nat. Microbiol.">
        <title>Leveraging single-cell genomics to expand the fungal tree of life.</title>
        <authorList>
            <person name="Ahrendt S.R."/>
            <person name="Quandt C.A."/>
            <person name="Ciobanu D."/>
            <person name="Clum A."/>
            <person name="Salamov A."/>
            <person name="Andreopoulos B."/>
            <person name="Cheng J.F."/>
            <person name="Woyke T."/>
            <person name="Pelin A."/>
            <person name="Henrissat B."/>
            <person name="Reynolds N.K."/>
            <person name="Benny G.L."/>
            <person name="Smith M.E."/>
            <person name="James T.Y."/>
            <person name="Grigoriev I.V."/>
        </authorList>
    </citation>
    <scope>NUCLEOTIDE SEQUENCE [LARGE SCALE GENOMIC DNA]</scope>
</reference>
<evidence type="ECO:0000256" key="9">
    <source>
        <dbReference type="ARBA" id="ARBA00023242"/>
    </source>
</evidence>
<evidence type="ECO:0000256" key="4">
    <source>
        <dbReference type="ARBA" id="ARBA00022679"/>
    </source>
</evidence>
<dbReference type="UniPathway" id="UPA00886"/>
<dbReference type="SUPFAM" id="SSF57850">
    <property type="entry name" value="RING/U-box"/>
    <property type="match status" value="1"/>
</dbReference>
<proteinExistence type="inferred from homology"/>
<comment type="similarity">
    <text evidence="3">Belongs to the NSE2 family.</text>
</comment>
<name>A0A4P9WDU2_9FUNG</name>
<dbReference type="GO" id="GO:0061665">
    <property type="term" value="F:SUMO ligase activity"/>
    <property type="evidence" value="ECO:0007669"/>
    <property type="project" value="TreeGrafter"/>
</dbReference>
<evidence type="ECO:0000256" key="2">
    <source>
        <dbReference type="ARBA" id="ARBA00004718"/>
    </source>
</evidence>
<dbReference type="AlphaFoldDB" id="A0A4P9WDU2"/>
<dbReference type="GO" id="GO:0005634">
    <property type="term" value="C:nucleus"/>
    <property type="evidence" value="ECO:0007669"/>
    <property type="project" value="UniProtKB-SubCell"/>
</dbReference>